<dbReference type="SMART" id="SM00257">
    <property type="entry name" value="LysM"/>
    <property type="match status" value="1"/>
</dbReference>
<feature type="chain" id="PRO_5019845420" description="LysM domain-containing protein" evidence="2">
    <location>
        <begin position="49"/>
        <end position="219"/>
    </location>
</feature>
<gene>
    <name evidence="4" type="ORF">KTA_16450</name>
</gene>
<keyword evidence="2" id="KW-0732">Signal</keyword>
<proteinExistence type="predicted"/>
<evidence type="ECO:0000259" key="3">
    <source>
        <dbReference type="PROSITE" id="PS51782"/>
    </source>
</evidence>
<dbReference type="PANTHER" id="PTHR33734:SF22">
    <property type="entry name" value="MEMBRANE-BOUND LYTIC MUREIN TRANSGLYCOSYLASE D"/>
    <property type="match status" value="1"/>
</dbReference>
<dbReference type="EMBL" id="AP019377">
    <property type="protein sequence ID" value="BBH93446.1"/>
    <property type="molecule type" value="Genomic_DNA"/>
</dbReference>
<dbReference type="GO" id="GO:0008932">
    <property type="term" value="F:lytic endotransglycosylase activity"/>
    <property type="evidence" value="ECO:0007669"/>
    <property type="project" value="TreeGrafter"/>
</dbReference>
<dbReference type="InterPro" id="IPR036779">
    <property type="entry name" value="LysM_dom_sf"/>
</dbReference>
<dbReference type="GO" id="GO:0016787">
    <property type="term" value="F:hydrolase activity"/>
    <property type="evidence" value="ECO:0007669"/>
    <property type="project" value="UniProtKB-KW"/>
</dbReference>
<name>A0A455T0V8_9CHLR</name>
<dbReference type="Pfam" id="PF01476">
    <property type="entry name" value="LysM"/>
    <property type="match status" value="1"/>
</dbReference>
<dbReference type="PANTHER" id="PTHR33734">
    <property type="entry name" value="LYSM DOMAIN-CONTAINING GPI-ANCHORED PROTEIN 2"/>
    <property type="match status" value="1"/>
</dbReference>
<dbReference type="AlphaFoldDB" id="A0A455T0V8"/>
<keyword evidence="1" id="KW-0378">Hydrolase</keyword>
<evidence type="ECO:0000256" key="2">
    <source>
        <dbReference type="SAM" id="SignalP"/>
    </source>
</evidence>
<dbReference type="Gene3D" id="3.10.350.10">
    <property type="entry name" value="LysM domain"/>
    <property type="match status" value="1"/>
</dbReference>
<dbReference type="SUPFAM" id="SSF53955">
    <property type="entry name" value="Lysozyme-like"/>
    <property type="match status" value="1"/>
</dbReference>
<dbReference type="SUPFAM" id="SSF54106">
    <property type="entry name" value="LysM domain"/>
    <property type="match status" value="1"/>
</dbReference>
<feature type="signal peptide" evidence="2">
    <location>
        <begin position="1"/>
        <end position="48"/>
    </location>
</feature>
<dbReference type="Pfam" id="PF06737">
    <property type="entry name" value="Transglycosylas"/>
    <property type="match status" value="1"/>
</dbReference>
<dbReference type="CDD" id="cd00118">
    <property type="entry name" value="LysM"/>
    <property type="match status" value="1"/>
</dbReference>
<accession>A0A455T0V8</accession>
<reference evidence="4" key="1">
    <citation type="submission" date="2018-12" db="EMBL/GenBank/DDBJ databases">
        <title>Novel natural products biosynthetic potential of the class Ktedonobacteria.</title>
        <authorList>
            <person name="Zheng Y."/>
            <person name="Saitou A."/>
            <person name="Wang C.M."/>
            <person name="Toyoda A."/>
            <person name="Minakuchi Y."/>
            <person name="Sekiguchi Y."/>
            <person name="Ueda K."/>
            <person name="Takano H."/>
            <person name="Sakai Y."/>
            <person name="Yokota A."/>
            <person name="Yabe S."/>
        </authorList>
    </citation>
    <scope>NUCLEOTIDE SEQUENCE</scope>
    <source>
        <strain evidence="4">A3-2</strain>
    </source>
</reference>
<dbReference type="InterPro" id="IPR018392">
    <property type="entry name" value="LysM"/>
</dbReference>
<dbReference type="InterPro" id="IPR023346">
    <property type="entry name" value="Lysozyme-like_dom_sf"/>
</dbReference>
<organism evidence="4">
    <name type="scientific">Thermogemmatispora argillosa</name>
    <dbReference type="NCBI Taxonomy" id="2045280"/>
    <lineage>
        <taxon>Bacteria</taxon>
        <taxon>Bacillati</taxon>
        <taxon>Chloroflexota</taxon>
        <taxon>Ktedonobacteria</taxon>
        <taxon>Thermogemmatisporales</taxon>
        <taxon>Thermogemmatisporaceae</taxon>
        <taxon>Thermogemmatispora</taxon>
    </lineage>
</organism>
<evidence type="ECO:0000256" key="1">
    <source>
        <dbReference type="ARBA" id="ARBA00022801"/>
    </source>
</evidence>
<feature type="domain" description="LysM" evidence="3">
    <location>
        <begin position="53"/>
        <end position="97"/>
    </location>
</feature>
<protein>
    <recommendedName>
        <fullName evidence="3">LysM domain-containing protein</fullName>
    </recommendedName>
</protein>
<dbReference type="PROSITE" id="PS51782">
    <property type="entry name" value="LYSM"/>
    <property type="match status" value="1"/>
</dbReference>
<evidence type="ECO:0000313" key="4">
    <source>
        <dbReference type="EMBL" id="BBH93446.1"/>
    </source>
</evidence>
<dbReference type="InterPro" id="IPR010618">
    <property type="entry name" value="RPF"/>
</dbReference>
<dbReference type="Gene3D" id="1.10.530.10">
    <property type="match status" value="1"/>
</dbReference>
<sequence>MQLLHTDIRKCGQQNKGGRLFTKFAASLMLALALAGALLTLSSQGAHAQAARGCYTVVSGDTLSGIAVRYGTSWQTLASYNHIPNPNLIFPGQQVCIPGQGSNSATSVSVQSQSQTTQSSAVSTTSSQSVSGSIPQMIYQVFGSYGAQALSVAQCESGLNPYATNSSSGAAGLFQFLPSTWATTSQAAYSPYNAAANIRAAYEVFARDGFSWREWSCQP</sequence>